<feature type="transmembrane region" description="Helical" evidence="7">
    <location>
        <begin position="284"/>
        <end position="305"/>
    </location>
</feature>
<proteinExistence type="predicted"/>
<dbReference type="Proteomes" id="UP001415169">
    <property type="component" value="Unassembled WGS sequence"/>
</dbReference>
<evidence type="ECO:0000313" key="10">
    <source>
        <dbReference type="Proteomes" id="UP001415169"/>
    </source>
</evidence>
<comment type="subcellular location">
    <subcellularLocation>
        <location evidence="1">Cell membrane</location>
        <topology evidence="1">Multi-pass membrane protein</topology>
    </subcellularLocation>
</comment>
<organism evidence="9 10">
    <name type="scientific">Gryllotalpicola daejeonensis</name>
    <dbReference type="NCBI Taxonomy" id="993087"/>
    <lineage>
        <taxon>Bacteria</taxon>
        <taxon>Bacillati</taxon>
        <taxon>Actinomycetota</taxon>
        <taxon>Actinomycetes</taxon>
        <taxon>Micrococcales</taxon>
        <taxon>Microbacteriaceae</taxon>
        <taxon>Gryllotalpicola</taxon>
    </lineage>
</organism>
<dbReference type="PANTHER" id="PTHR42718">
    <property type="entry name" value="MAJOR FACILITATOR SUPERFAMILY MULTIDRUG TRANSPORTER MFSC"/>
    <property type="match status" value="1"/>
</dbReference>
<dbReference type="SUPFAM" id="SSF103473">
    <property type="entry name" value="MFS general substrate transporter"/>
    <property type="match status" value="1"/>
</dbReference>
<evidence type="ECO:0000313" key="9">
    <source>
        <dbReference type="EMBL" id="GAA4154594.1"/>
    </source>
</evidence>
<dbReference type="RefSeq" id="WP_344789913.1">
    <property type="nucleotide sequence ID" value="NZ_BAABBV010000001.1"/>
</dbReference>
<feature type="transmembrane region" description="Helical" evidence="7">
    <location>
        <begin position="346"/>
        <end position="369"/>
    </location>
</feature>
<dbReference type="PANTHER" id="PTHR42718:SF46">
    <property type="entry name" value="BLR6921 PROTEIN"/>
    <property type="match status" value="1"/>
</dbReference>
<gene>
    <name evidence="9" type="ORF">GCM10022286_02400</name>
</gene>
<name>A0ABP7ZDM8_9MICO</name>
<comment type="caution">
    <text evidence="9">The sequence shown here is derived from an EMBL/GenBank/DDBJ whole genome shotgun (WGS) entry which is preliminary data.</text>
</comment>
<evidence type="ECO:0000256" key="2">
    <source>
        <dbReference type="ARBA" id="ARBA00022448"/>
    </source>
</evidence>
<dbReference type="EMBL" id="BAABBV010000001">
    <property type="protein sequence ID" value="GAA4154594.1"/>
    <property type="molecule type" value="Genomic_DNA"/>
</dbReference>
<dbReference type="InterPro" id="IPR011701">
    <property type="entry name" value="MFS"/>
</dbReference>
<sequence length="507" mass="52788">MSATAVAPTVSADPHAEHHHSRRWIILVVLALAQLMVILDSTVVNIALPTAQKALSFSDNDRQWIITGYTLAFGSLLLFAGRLADLFGRKWALIIGLAGFALASAFGGLATNFAMLVSARVVQGAFGAILAPAVLAILTTTFVDGKERGRAFGIFGAIGGGGAALGLLLGGVLTEYFSWRATMFVNIFFAIPALIGAFVLLRHSASAHRPKLDLPGAVTITAGLFALVYGFSLADTDGWGDGKTIGFLIAAGILLIAFVIIEARSKHALLPLRIVLDRNRGGGLLAMFLATTGMFGVFLFMTYYLQSNLGYSAVKTGVAFLPLPGAIVLTAAVIMPRLQRRVSPKILVPIGMLLGAIGLATFTHIGVVGDYAKDVLPGLILLGLGMGTLFSIAMSISTLRLDPEDAGVGSATVNTVQQVGGSIGTALLNTIATSTITAYVTDHLAKAVTKQAALAVQAQGAIEGYHVAFWLAAAIFAGGAVVTALVLRRGVPEEFVHSSGEPAMIHA</sequence>
<feature type="transmembrane region" description="Helical" evidence="7">
    <location>
        <begin position="91"/>
        <end position="115"/>
    </location>
</feature>
<evidence type="ECO:0000259" key="8">
    <source>
        <dbReference type="PROSITE" id="PS50850"/>
    </source>
</evidence>
<feature type="transmembrane region" description="Helical" evidence="7">
    <location>
        <begin position="244"/>
        <end position="263"/>
    </location>
</feature>
<keyword evidence="6 7" id="KW-0472">Membrane</keyword>
<feature type="transmembrane region" description="Helical" evidence="7">
    <location>
        <begin position="212"/>
        <end position="232"/>
    </location>
</feature>
<feature type="transmembrane region" description="Helical" evidence="7">
    <location>
        <begin position="375"/>
        <end position="396"/>
    </location>
</feature>
<reference evidence="9" key="1">
    <citation type="journal article" date="2014" name="Int. J. Syst. Evol. Microbiol.">
        <title>Complete genome of a new Firmicutes species belonging to the dominant human colonic microbiota ('Ruminococcus bicirculans') reveals two chromosomes and a selective capacity to utilize plant glucans.</title>
        <authorList>
            <consortium name="NISC Comparative Sequencing Program"/>
            <person name="Wegmann U."/>
            <person name="Louis P."/>
            <person name="Goesmann A."/>
            <person name="Henrissat B."/>
            <person name="Duncan S.H."/>
            <person name="Flint H.J."/>
        </authorList>
    </citation>
    <scope>NUCLEOTIDE SEQUENCE</scope>
    <source>
        <strain evidence="9">JCM 17590</strain>
    </source>
</reference>
<dbReference type="Gene3D" id="1.20.1250.20">
    <property type="entry name" value="MFS general substrate transporter like domains"/>
    <property type="match status" value="1"/>
</dbReference>
<feature type="transmembrane region" description="Helical" evidence="7">
    <location>
        <begin position="64"/>
        <end position="84"/>
    </location>
</feature>
<keyword evidence="4 7" id="KW-0812">Transmembrane</keyword>
<dbReference type="InterPro" id="IPR036259">
    <property type="entry name" value="MFS_trans_sf"/>
</dbReference>
<evidence type="ECO:0000256" key="1">
    <source>
        <dbReference type="ARBA" id="ARBA00004651"/>
    </source>
</evidence>
<keyword evidence="2" id="KW-0813">Transport</keyword>
<keyword evidence="3" id="KW-1003">Cell membrane</keyword>
<dbReference type="InterPro" id="IPR020846">
    <property type="entry name" value="MFS_dom"/>
</dbReference>
<dbReference type="InterPro" id="IPR004638">
    <property type="entry name" value="EmrB-like"/>
</dbReference>
<accession>A0ABP7ZDM8</accession>
<keyword evidence="5 7" id="KW-1133">Transmembrane helix</keyword>
<evidence type="ECO:0000256" key="4">
    <source>
        <dbReference type="ARBA" id="ARBA00022692"/>
    </source>
</evidence>
<dbReference type="Gene3D" id="1.20.1720.10">
    <property type="entry name" value="Multidrug resistance protein D"/>
    <property type="match status" value="1"/>
</dbReference>
<dbReference type="Pfam" id="PF07690">
    <property type="entry name" value="MFS_1"/>
    <property type="match status" value="1"/>
</dbReference>
<feature type="transmembrane region" description="Helical" evidence="7">
    <location>
        <begin position="317"/>
        <end position="334"/>
    </location>
</feature>
<feature type="transmembrane region" description="Helical" evidence="7">
    <location>
        <begin position="24"/>
        <end position="44"/>
    </location>
</feature>
<feature type="transmembrane region" description="Helical" evidence="7">
    <location>
        <begin position="151"/>
        <end position="173"/>
    </location>
</feature>
<feature type="transmembrane region" description="Helical" evidence="7">
    <location>
        <begin position="121"/>
        <end position="139"/>
    </location>
</feature>
<dbReference type="PROSITE" id="PS00216">
    <property type="entry name" value="SUGAR_TRANSPORT_1"/>
    <property type="match status" value="1"/>
</dbReference>
<evidence type="ECO:0000256" key="6">
    <source>
        <dbReference type="ARBA" id="ARBA00023136"/>
    </source>
</evidence>
<dbReference type="PROSITE" id="PS50850">
    <property type="entry name" value="MFS"/>
    <property type="match status" value="1"/>
</dbReference>
<evidence type="ECO:0000256" key="3">
    <source>
        <dbReference type="ARBA" id="ARBA00022475"/>
    </source>
</evidence>
<dbReference type="CDD" id="cd17321">
    <property type="entry name" value="MFS_MMR_MDR_like"/>
    <property type="match status" value="1"/>
</dbReference>
<reference evidence="9" key="2">
    <citation type="submission" date="2023-12" db="EMBL/GenBank/DDBJ databases">
        <authorList>
            <person name="Sun Q."/>
            <person name="Inoue M."/>
        </authorList>
    </citation>
    <scope>NUCLEOTIDE SEQUENCE</scope>
    <source>
        <strain evidence="9">JCM 17590</strain>
    </source>
</reference>
<protein>
    <submittedName>
        <fullName evidence="9">MFS transporter</fullName>
    </submittedName>
</protein>
<evidence type="ECO:0000256" key="7">
    <source>
        <dbReference type="SAM" id="Phobius"/>
    </source>
</evidence>
<evidence type="ECO:0000256" key="5">
    <source>
        <dbReference type="ARBA" id="ARBA00022989"/>
    </source>
</evidence>
<keyword evidence="10" id="KW-1185">Reference proteome</keyword>
<dbReference type="InterPro" id="IPR005829">
    <property type="entry name" value="Sugar_transporter_CS"/>
</dbReference>
<feature type="transmembrane region" description="Helical" evidence="7">
    <location>
        <begin position="467"/>
        <end position="487"/>
    </location>
</feature>
<feature type="domain" description="Major facilitator superfamily (MFS) profile" evidence="8">
    <location>
        <begin position="26"/>
        <end position="491"/>
    </location>
</feature>
<feature type="transmembrane region" description="Helical" evidence="7">
    <location>
        <begin position="179"/>
        <end position="200"/>
    </location>
</feature>
<dbReference type="NCBIfam" id="TIGR00711">
    <property type="entry name" value="efflux_EmrB"/>
    <property type="match status" value="1"/>
</dbReference>